<evidence type="ECO:0000256" key="1">
    <source>
        <dbReference type="SAM" id="SignalP"/>
    </source>
</evidence>
<dbReference type="AlphaFoldDB" id="A0A246HYD5"/>
<accession>A0A246HYD5</accession>
<dbReference type="Proteomes" id="UP000197090">
    <property type="component" value="Unassembled WGS sequence"/>
</dbReference>
<feature type="signal peptide" evidence="1">
    <location>
        <begin position="1"/>
        <end position="23"/>
    </location>
</feature>
<keyword evidence="1" id="KW-0732">Signal</keyword>
<dbReference type="EMBL" id="NIVX01000119">
    <property type="protein sequence ID" value="OWQ69385.1"/>
    <property type="molecule type" value="Genomic_DNA"/>
</dbReference>
<dbReference type="InterPro" id="IPR025240">
    <property type="entry name" value="DUF4189"/>
</dbReference>
<evidence type="ECO:0000259" key="2">
    <source>
        <dbReference type="Pfam" id="PF13827"/>
    </source>
</evidence>
<feature type="chain" id="PRO_5012602841" description="DUF4189 domain-containing protein" evidence="1">
    <location>
        <begin position="24"/>
        <end position="176"/>
    </location>
</feature>
<comment type="caution">
    <text evidence="3">The sequence shown here is derived from an EMBL/GenBank/DDBJ whole genome shotgun (WGS) entry which is preliminary data.</text>
</comment>
<name>A0A246HYD5_STEMA</name>
<protein>
    <recommendedName>
        <fullName evidence="2">DUF4189 domain-containing protein</fullName>
    </recommendedName>
</protein>
<evidence type="ECO:0000313" key="4">
    <source>
        <dbReference type="Proteomes" id="UP000197090"/>
    </source>
</evidence>
<feature type="domain" description="DUF4189" evidence="2">
    <location>
        <begin position="71"/>
        <end position="168"/>
    </location>
</feature>
<sequence>MMRTTLTYIVLVVLLLCVHSASGEGGCPPGSYPIGGQGVQGCAPIPGAVGGTASPSAPAPAQPLGEWLTRWGAVAESPTSNLVGTAANESSERRAVDVAIKKCAAEGAKDCKSSVTYYNQCVAFAVPSSGKGQGSVDTAVDAETVAGNAIGHCRDTGGGKCAVVYSECSLPVFRKY</sequence>
<evidence type="ECO:0000313" key="3">
    <source>
        <dbReference type="EMBL" id="OWQ69385.1"/>
    </source>
</evidence>
<gene>
    <name evidence="3" type="ORF">CEE63_20630</name>
</gene>
<dbReference type="Pfam" id="PF13827">
    <property type="entry name" value="DUF4189"/>
    <property type="match status" value="1"/>
</dbReference>
<proteinExistence type="predicted"/>
<organism evidence="3 4">
    <name type="scientific">Stenotrophomonas maltophilia</name>
    <name type="common">Pseudomonas maltophilia</name>
    <name type="synonym">Xanthomonas maltophilia</name>
    <dbReference type="NCBI Taxonomy" id="40324"/>
    <lineage>
        <taxon>Bacteria</taxon>
        <taxon>Pseudomonadati</taxon>
        <taxon>Pseudomonadota</taxon>
        <taxon>Gammaproteobacteria</taxon>
        <taxon>Lysobacterales</taxon>
        <taxon>Lysobacteraceae</taxon>
        <taxon>Stenotrophomonas</taxon>
        <taxon>Stenotrophomonas maltophilia group</taxon>
    </lineage>
</organism>
<reference evidence="3 4" key="1">
    <citation type="submission" date="2017-06" db="EMBL/GenBank/DDBJ databases">
        <authorList>
            <person name="Kim H.J."/>
            <person name="Triplett B.A."/>
        </authorList>
    </citation>
    <scope>NUCLEOTIDE SEQUENCE [LARGE SCALE GENOMIC DNA]</scope>
    <source>
        <strain evidence="3 4">594</strain>
    </source>
</reference>